<accession>A0A9C6WKQ6</accession>
<gene>
    <name evidence="3" type="primary">LOC113215751</name>
</gene>
<dbReference type="RefSeq" id="XP_052119462.1">
    <property type="nucleotide sequence ID" value="XM_052263502.1"/>
</dbReference>
<dbReference type="Gene3D" id="2.60.120.740">
    <property type="match status" value="1"/>
</dbReference>
<evidence type="ECO:0000259" key="1">
    <source>
        <dbReference type="PROSITE" id="PS50228"/>
    </source>
</evidence>
<organism evidence="2 3">
    <name type="scientific">Frankliniella occidentalis</name>
    <name type="common">Western flower thrips</name>
    <name type="synonym">Euthrips occidentalis</name>
    <dbReference type="NCBI Taxonomy" id="133901"/>
    <lineage>
        <taxon>Eukaryota</taxon>
        <taxon>Metazoa</taxon>
        <taxon>Ecdysozoa</taxon>
        <taxon>Arthropoda</taxon>
        <taxon>Hexapoda</taxon>
        <taxon>Insecta</taxon>
        <taxon>Pterygota</taxon>
        <taxon>Neoptera</taxon>
        <taxon>Paraneoptera</taxon>
        <taxon>Thysanoptera</taxon>
        <taxon>Terebrantia</taxon>
        <taxon>Thripoidea</taxon>
        <taxon>Thripidae</taxon>
        <taxon>Frankliniella</taxon>
    </lineage>
</organism>
<name>A0A9C6WKQ6_FRAOC</name>
<dbReference type="InterPro" id="IPR043159">
    <property type="entry name" value="Lectin_gal-bd_sf"/>
</dbReference>
<dbReference type="AlphaFoldDB" id="A0A9C6WKQ6"/>
<evidence type="ECO:0000313" key="3">
    <source>
        <dbReference type="RefSeq" id="XP_052119462.1"/>
    </source>
</evidence>
<dbReference type="InterPro" id="IPR000922">
    <property type="entry name" value="Lectin_gal-bd_dom"/>
</dbReference>
<protein>
    <submittedName>
        <fullName evidence="3">Protein eva-1 homolog C-like</fullName>
    </submittedName>
</protein>
<keyword evidence="2" id="KW-1185">Reference proteome</keyword>
<dbReference type="CDD" id="cd22828">
    <property type="entry name" value="Gal_Rha_Lectin_EVA1_EVA1C_rpt1"/>
    <property type="match status" value="1"/>
</dbReference>
<feature type="domain" description="SUEL-type lectin" evidence="1">
    <location>
        <begin position="46"/>
        <end position="151"/>
    </location>
</feature>
<evidence type="ECO:0000313" key="2">
    <source>
        <dbReference type="Proteomes" id="UP000504606"/>
    </source>
</evidence>
<dbReference type="GeneID" id="113215751"/>
<dbReference type="KEGG" id="foc:113215751"/>
<proteinExistence type="predicted"/>
<sequence>MLLFPPCSLSVHSFIRIELDCILTLNGGPTSTITLTGTLRTYTRSGCDDHTVQLHCPPGTSISVQQAQYGRTPPHTALCHGRQPQRQHADNQLDNSTNCLWSEQLQYSLLQTVVEACQKKRLCQFQTSPRTFGNDPCPGVRKWVEVAYKCRPCK</sequence>
<dbReference type="Pfam" id="PF02140">
    <property type="entry name" value="SUEL_Lectin"/>
    <property type="match status" value="1"/>
</dbReference>
<reference evidence="3" key="1">
    <citation type="submission" date="2025-08" db="UniProtKB">
        <authorList>
            <consortium name="RefSeq"/>
        </authorList>
    </citation>
    <scope>IDENTIFICATION</scope>
    <source>
        <tissue evidence="3">Whole organism</tissue>
    </source>
</reference>
<dbReference type="GO" id="GO:0030246">
    <property type="term" value="F:carbohydrate binding"/>
    <property type="evidence" value="ECO:0007669"/>
    <property type="project" value="InterPro"/>
</dbReference>
<dbReference type="Proteomes" id="UP000504606">
    <property type="component" value="Unplaced"/>
</dbReference>
<dbReference type="PROSITE" id="PS50228">
    <property type="entry name" value="SUEL_LECTIN"/>
    <property type="match status" value="1"/>
</dbReference>
<dbReference type="OrthoDB" id="5970528at2759"/>
<dbReference type="PANTHER" id="PTHR46780">
    <property type="entry name" value="PROTEIN EVA-1"/>
    <property type="match status" value="1"/>
</dbReference>